<keyword evidence="3" id="KW-1185">Reference proteome</keyword>
<accession>A0A3D9L6H4</accession>
<proteinExistence type="predicted"/>
<feature type="chain" id="PRO_5017703614" evidence="1">
    <location>
        <begin position="19"/>
        <end position="956"/>
    </location>
</feature>
<evidence type="ECO:0000256" key="1">
    <source>
        <dbReference type="SAM" id="SignalP"/>
    </source>
</evidence>
<feature type="signal peptide" evidence="1">
    <location>
        <begin position="1"/>
        <end position="18"/>
    </location>
</feature>
<evidence type="ECO:0000313" key="2">
    <source>
        <dbReference type="EMBL" id="REE00177.1"/>
    </source>
</evidence>
<dbReference type="Proteomes" id="UP000256779">
    <property type="component" value="Unassembled WGS sequence"/>
</dbReference>
<dbReference type="InterPro" id="IPR026444">
    <property type="entry name" value="Secre_tail"/>
</dbReference>
<dbReference type="NCBIfam" id="TIGR04183">
    <property type="entry name" value="Por_Secre_tail"/>
    <property type="match status" value="1"/>
</dbReference>
<dbReference type="EMBL" id="QREG01000006">
    <property type="protein sequence ID" value="REE00177.1"/>
    <property type="molecule type" value="Genomic_DNA"/>
</dbReference>
<dbReference type="AlphaFoldDB" id="A0A3D9L6H4"/>
<name>A0A3D9L6H4_MARFU</name>
<reference evidence="2 3" key="1">
    <citation type="submission" date="2018-07" db="EMBL/GenBank/DDBJ databases">
        <title>Genomic Encyclopedia of Type Strains, Phase IV (KMG-IV): sequencing the most valuable type-strain genomes for metagenomic binning, comparative biology and taxonomic classification.</title>
        <authorList>
            <person name="Goeker M."/>
        </authorList>
    </citation>
    <scope>NUCLEOTIDE SEQUENCE [LARGE SCALE GENOMIC DNA]</scope>
    <source>
        <strain evidence="2 3">DSM 4134</strain>
    </source>
</reference>
<organism evidence="2 3">
    <name type="scientific">Marinoscillum furvescens DSM 4134</name>
    <dbReference type="NCBI Taxonomy" id="1122208"/>
    <lineage>
        <taxon>Bacteria</taxon>
        <taxon>Pseudomonadati</taxon>
        <taxon>Bacteroidota</taxon>
        <taxon>Cytophagia</taxon>
        <taxon>Cytophagales</taxon>
        <taxon>Reichenbachiellaceae</taxon>
        <taxon>Marinoscillum</taxon>
    </lineage>
</organism>
<gene>
    <name evidence="2" type="ORF">C7460_106116</name>
</gene>
<comment type="caution">
    <text evidence="2">The sequence shown here is derived from an EMBL/GenBank/DDBJ whole genome shotgun (WGS) entry which is preliminary data.</text>
</comment>
<sequence>MKVVMLGVLLLGISKAGAQTQLSNTTPYTAQLVTVNGKIAWRYNGGGADQGLVTYDPGTKTQTNYHSDLRDLVNLTSYGDFAISRANDIGGGTGNGMMMTDGENFEILINYSNQGEANFYHNGIIYQIAKRDEIGTARGGNSARKLWAYNTLTGTGEQISDVKAEGFDLGNGNFKRKAPFGEKVLVGLTTSGYNHHLFTVDGTLANTTQVDDDIKTEDIAFMPISESLVLFFGQSISNDQGIELYKYDGTSVSIVEDLQTGTAGGGYSGEGFVMNGYAYFSGPNAVANDNLYRSNGTSIELVEDFSASGTSGASAIGRYAAVSDTKFVFRAQDVDSGDGNELWVSDGTSAGTFMLMDINTGTGGSNINAMTPIDGGAIFFATDGTEEGVYYTDGTEEGTKLISDLSLHNGVKALTAIGSRAYFADKSNNLFELSIPVTGTTTYTTSWDLGSPTAATNAIVEGDLTISTSLEVQNLEVASGASITVEAGATLTVIGDIFNEGAITVQSGGSLITNDGEYLIGNDVEILRNTSGSSLGYSFVGTPIEANASVTGASIGNPVYAYDETQAYSATGGDRWVDASATELVPGVGYAQAGQSMISFTGTPNNGSITVEGLTYSTGTASNQGWNLLSNPYPAAINAQDFIDANTALEGAIYLWDDKNNGTQGTNDDYLTVTSLGMIDQQGPNSSSEFDGYIGSMQGFFVKLQAEGTASVTFTEDMRSAGNNSDGNFFRKGGATELNIKLAISNNAGLYNELLVGLREDATEGVDRSYDASKLIGNPDFAFYSFIDDNKYAIQGLPASGGVSTELGFDLAASSTLTLSVVDMSGLDEGMTFILTDHVTGITYDLSEVDSFDFAAVQGTDQNRFTLTYAAAAILSSEVTANRPTYRYSNQTLTVDFASATDISAYAVYDFSGRLLSASDVQKRQVKSLQVPIQTSGIHIVRIVTTDGTFTRKFKF</sequence>
<keyword evidence="1" id="KW-0732">Signal</keyword>
<protein>
    <submittedName>
        <fullName evidence="2">Putative secreted protein (Por secretion system target)</fullName>
    </submittedName>
</protein>
<evidence type="ECO:0000313" key="3">
    <source>
        <dbReference type="Proteomes" id="UP000256779"/>
    </source>
</evidence>